<evidence type="ECO:0000313" key="2">
    <source>
        <dbReference type="Proteomes" id="UP000183983"/>
    </source>
</evidence>
<sequence length="47" mass="5513">MKLVMHITASTDDCLDNPNSQIRNTRFIAQDKEQKLTRSFYLKEKSP</sequence>
<protein>
    <submittedName>
        <fullName evidence="1">Uncharacterized protein</fullName>
    </submittedName>
</protein>
<organism evidence="1 2">
    <name type="scientific">Pseudomonas asturiensis</name>
    <dbReference type="NCBI Taxonomy" id="1190415"/>
    <lineage>
        <taxon>Bacteria</taxon>
        <taxon>Pseudomonadati</taxon>
        <taxon>Pseudomonadota</taxon>
        <taxon>Gammaproteobacteria</taxon>
        <taxon>Pseudomonadales</taxon>
        <taxon>Pseudomonadaceae</taxon>
        <taxon>Pseudomonas</taxon>
    </lineage>
</organism>
<dbReference type="STRING" id="1190415.SAMN05216593_101451"/>
<evidence type="ECO:0000313" key="1">
    <source>
        <dbReference type="EMBL" id="SHM54367.1"/>
    </source>
</evidence>
<dbReference type="RefSeq" id="WP_175561630.1">
    <property type="nucleotide sequence ID" value="NZ_FRDA01000001.1"/>
</dbReference>
<dbReference type="EMBL" id="FRDA01000001">
    <property type="protein sequence ID" value="SHM54367.1"/>
    <property type="molecule type" value="Genomic_DNA"/>
</dbReference>
<name>A0A1M7JP93_9PSED</name>
<gene>
    <name evidence="1" type="ORF">SAMN05216593_101451</name>
</gene>
<dbReference type="AlphaFoldDB" id="A0A1M7JP93"/>
<dbReference type="Proteomes" id="UP000183983">
    <property type="component" value="Unassembled WGS sequence"/>
</dbReference>
<proteinExistence type="predicted"/>
<accession>A0A1M7JP93</accession>
<reference evidence="1 2" key="1">
    <citation type="submission" date="2016-11" db="EMBL/GenBank/DDBJ databases">
        <authorList>
            <person name="Jaros S."/>
            <person name="Januszkiewicz K."/>
            <person name="Wedrychowicz H."/>
        </authorList>
    </citation>
    <scope>NUCLEOTIDE SEQUENCE [LARGE SCALE GENOMIC DNA]</scope>
    <source>
        <strain evidence="1 2">LMG 26898</strain>
    </source>
</reference>